<organism evidence="2 3">
    <name type="scientific">Acuticoccus sediminis</name>
    <dbReference type="NCBI Taxonomy" id="2184697"/>
    <lineage>
        <taxon>Bacteria</taxon>
        <taxon>Pseudomonadati</taxon>
        <taxon>Pseudomonadota</taxon>
        <taxon>Alphaproteobacteria</taxon>
        <taxon>Hyphomicrobiales</taxon>
        <taxon>Amorphaceae</taxon>
        <taxon>Acuticoccus</taxon>
    </lineage>
</organism>
<protein>
    <submittedName>
        <fullName evidence="2">Hydantoin racemase HyuA</fullName>
    </submittedName>
</protein>
<dbReference type="PANTHER" id="PTHR28047">
    <property type="entry name" value="PROTEIN DCG1"/>
    <property type="match status" value="1"/>
</dbReference>
<evidence type="ECO:0000313" key="2">
    <source>
        <dbReference type="EMBL" id="RAH97380.1"/>
    </source>
</evidence>
<evidence type="ECO:0000313" key="3">
    <source>
        <dbReference type="Proteomes" id="UP000249590"/>
    </source>
</evidence>
<dbReference type="Pfam" id="PF01177">
    <property type="entry name" value="Asp_Glu_race"/>
    <property type="match status" value="1"/>
</dbReference>
<dbReference type="RefSeq" id="WP_111351947.1">
    <property type="nucleotide sequence ID" value="NZ_QHHQ01000009.1"/>
</dbReference>
<evidence type="ECO:0000256" key="1">
    <source>
        <dbReference type="ARBA" id="ARBA00038414"/>
    </source>
</evidence>
<dbReference type="Gene3D" id="3.40.50.12500">
    <property type="match status" value="1"/>
</dbReference>
<accession>A0A8B2NJG8</accession>
<comment type="caution">
    <text evidence="2">The sequence shown here is derived from an EMBL/GenBank/DDBJ whole genome shotgun (WGS) entry which is preliminary data.</text>
</comment>
<gene>
    <name evidence="2" type="ORF">DLJ53_29735</name>
</gene>
<reference evidence="2 3" key="1">
    <citation type="submission" date="2018-05" db="EMBL/GenBank/DDBJ databases">
        <title>Acuticoccus sediminis sp. nov., isolated from deep-sea sediment of Indian Ocean.</title>
        <authorList>
            <person name="Liu X."/>
            <person name="Lai Q."/>
            <person name="Du Y."/>
            <person name="Sun F."/>
            <person name="Zhang X."/>
            <person name="Wang S."/>
            <person name="Shao Z."/>
        </authorList>
    </citation>
    <scope>NUCLEOTIDE SEQUENCE [LARGE SCALE GENOMIC DNA]</scope>
    <source>
        <strain evidence="2 3">PTG4-2</strain>
    </source>
</reference>
<comment type="similarity">
    <text evidence="1">Belongs to the HyuE racemase family.</text>
</comment>
<dbReference type="InterPro" id="IPR015942">
    <property type="entry name" value="Asp/Glu/hydantoin_racemase"/>
</dbReference>
<dbReference type="EMBL" id="QHHQ01000009">
    <property type="protein sequence ID" value="RAH97380.1"/>
    <property type="molecule type" value="Genomic_DNA"/>
</dbReference>
<keyword evidence="3" id="KW-1185">Reference proteome</keyword>
<proteinExistence type="inferred from homology"/>
<dbReference type="GO" id="GO:0047661">
    <property type="term" value="F:amino-acid racemase activity"/>
    <property type="evidence" value="ECO:0007669"/>
    <property type="project" value="InterPro"/>
</dbReference>
<dbReference type="OrthoDB" id="9791723at2"/>
<dbReference type="InterPro" id="IPR053714">
    <property type="entry name" value="Iso_Racemase_Enz_sf"/>
</dbReference>
<dbReference type="InterPro" id="IPR052186">
    <property type="entry name" value="Hydantoin_racemase-like"/>
</dbReference>
<dbReference type="Proteomes" id="UP000249590">
    <property type="component" value="Unassembled WGS sequence"/>
</dbReference>
<dbReference type="PANTHER" id="PTHR28047:SF5">
    <property type="entry name" value="PROTEIN DCG1"/>
    <property type="match status" value="1"/>
</dbReference>
<name>A0A8B2NJG8_9HYPH</name>
<sequence>MPHDRGAGRPVVYILNASSRTDTGITEDLALSAAWLNASGACRVEAVTLTDGPNGIVGAVDSARAAPAVLGFIAREAEKAETGGFVVACFTDPGVYPARELTGKPVVGIGEAGFYAALAMGDRIGTIGVSAGHGPHRMARHLGVQDRIAGHRGLGLDYSDLQRPDVVTARMIEAGTALRDEAGAEALLFAGAGLARYVAPLQDATGLPVVDPTQAALGIVAAQIMQAAYATAVS</sequence>
<dbReference type="AlphaFoldDB" id="A0A8B2NJG8"/>